<feature type="transmembrane region" description="Helical" evidence="6">
    <location>
        <begin position="238"/>
        <end position="267"/>
    </location>
</feature>
<feature type="transmembrane region" description="Helical" evidence="6">
    <location>
        <begin position="164"/>
        <end position="185"/>
    </location>
</feature>
<evidence type="ECO:0000256" key="2">
    <source>
        <dbReference type="ARBA" id="ARBA00022475"/>
    </source>
</evidence>
<accession>A0A7G9L3E1</accession>
<keyword evidence="8" id="KW-1185">Reference proteome</keyword>
<feature type="transmembrane region" description="Helical" evidence="6">
    <location>
        <begin position="68"/>
        <end position="94"/>
    </location>
</feature>
<evidence type="ECO:0000313" key="7">
    <source>
        <dbReference type="EMBL" id="QNM83140.1"/>
    </source>
</evidence>
<feature type="transmembrane region" description="Helical" evidence="6">
    <location>
        <begin position="316"/>
        <end position="336"/>
    </location>
</feature>
<dbReference type="KEGG" id="ssau:H8M03_01910"/>
<protein>
    <submittedName>
        <fullName evidence="7">Oligosaccharide flippase family protein</fullName>
    </submittedName>
</protein>
<keyword evidence="5 6" id="KW-0472">Membrane</keyword>
<evidence type="ECO:0000256" key="3">
    <source>
        <dbReference type="ARBA" id="ARBA00022692"/>
    </source>
</evidence>
<keyword evidence="3 6" id="KW-0812">Transmembrane</keyword>
<dbReference type="AlphaFoldDB" id="A0A7G9L3E1"/>
<reference evidence="7 8" key="1">
    <citation type="submission" date="2020-08" db="EMBL/GenBank/DDBJ databases">
        <title>Sphingomonas sp. sand1-3 16S ribosomal RNA gene Genome sequencing and assembly.</title>
        <authorList>
            <person name="Kang M."/>
        </authorList>
    </citation>
    <scope>NUCLEOTIDE SEQUENCE [LARGE SCALE GENOMIC DNA]</scope>
    <source>
        <strain evidence="8">sand1-3</strain>
    </source>
</reference>
<dbReference type="EMBL" id="CP060697">
    <property type="protein sequence ID" value="QNM83140.1"/>
    <property type="molecule type" value="Genomic_DNA"/>
</dbReference>
<evidence type="ECO:0000313" key="8">
    <source>
        <dbReference type="Proteomes" id="UP000515861"/>
    </source>
</evidence>
<feature type="transmembrane region" description="Helical" evidence="6">
    <location>
        <begin position="279"/>
        <end position="304"/>
    </location>
</feature>
<comment type="subcellular location">
    <subcellularLocation>
        <location evidence="1">Cell membrane</location>
        <topology evidence="1">Multi-pass membrane protein</topology>
    </subcellularLocation>
</comment>
<feature type="transmembrane region" description="Helical" evidence="6">
    <location>
        <begin position="372"/>
        <end position="391"/>
    </location>
</feature>
<name>A0A7G9L3E1_9SPHN</name>
<keyword evidence="2" id="KW-1003">Cell membrane</keyword>
<gene>
    <name evidence="7" type="ORF">H8M03_01910</name>
</gene>
<evidence type="ECO:0000256" key="6">
    <source>
        <dbReference type="SAM" id="Phobius"/>
    </source>
</evidence>
<keyword evidence="4 6" id="KW-1133">Transmembrane helix</keyword>
<feature type="transmembrane region" description="Helical" evidence="6">
    <location>
        <begin position="106"/>
        <end position="125"/>
    </location>
</feature>
<evidence type="ECO:0000256" key="5">
    <source>
        <dbReference type="ARBA" id="ARBA00023136"/>
    </source>
</evidence>
<dbReference type="Proteomes" id="UP000515861">
    <property type="component" value="Chromosome"/>
</dbReference>
<dbReference type="PANTHER" id="PTHR30250:SF11">
    <property type="entry name" value="O-ANTIGEN TRANSPORTER-RELATED"/>
    <property type="match status" value="1"/>
</dbReference>
<evidence type="ECO:0000256" key="1">
    <source>
        <dbReference type="ARBA" id="ARBA00004651"/>
    </source>
</evidence>
<dbReference type="GO" id="GO:0005886">
    <property type="term" value="C:plasma membrane"/>
    <property type="evidence" value="ECO:0007669"/>
    <property type="project" value="UniProtKB-SubCell"/>
</dbReference>
<proteinExistence type="predicted"/>
<feature type="transmembrane region" description="Helical" evidence="6">
    <location>
        <begin position="205"/>
        <end position="226"/>
    </location>
</feature>
<evidence type="ECO:0000256" key="4">
    <source>
        <dbReference type="ARBA" id="ARBA00022989"/>
    </source>
</evidence>
<dbReference type="InterPro" id="IPR050833">
    <property type="entry name" value="Poly_Biosynth_Transport"/>
</dbReference>
<organism evidence="7 8">
    <name type="scientific">Sphingomonas sabuli</name>
    <dbReference type="NCBI Taxonomy" id="2764186"/>
    <lineage>
        <taxon>Bacteria</taxon>
        <taxon>Pseudomonadati</taxon>
        <taxon>Pseudomonadota</taxon>
        <taxon>Alphaproteobacteria</taxon>
        <taxon>Sphingomonadales</taxon>
        <taxon>Sphingomonadaceae</taxon>
        <taxon>Sphingomonas</taxon>
    </lineage>
</organism>
<feature type="transmembrane region" description="Helical" evidence="6">
    <location>
        <begin position="348"/>
        <end position="366"/>
    </location>
</feature>
<dbReference type="PANTHER" id="PTHR30250">
    <property type="entry name" value="PST FAMILY PREDICTED COLANIC ACID TRANSPORTER"/>
    <property type="match status" value="1"/>
</dbReference>
<sequence>MPIGINFVSVTLAFAARVIMARVLGPASFGTFAVWQNNIQLFGTLGTVGKINHVIRETSRIEDPRSQLAMGVASIAVMLTVTGALFFGAGGAIIFLTMQDGQPNSAWLQFAATPLFALLTVLSAIHRGLGSLVFGVIFDRLISQILFLAFLLAAFGAWRAELLATMTVFTLTLAVAAVASLFYLIKNTGVEALKLKKGVNLLQDWRNVLPFFLVNALFVINARYLLSYAGIFVDGDVLGQVGLIFTVVAMMVIPISSLELVAAPYLATKMQEEGARRAIINYLAVITAIVAAGLIVISLAYPLIFELAAIERTISLHLVLLLSAAFGFSLIANGGLSVLQFAGREHAAAKLLGIATTAKLIVGYLVGKMYGLVTLFGVDLAITIVFATAVISKALTVRRRPEAGDRQSTS</sequence>
<feature type="transmembrane region" description="Helical" evidence="6">
    <location>
        <begin position="137"/>
        <end position="158"/>
    </location>
</feature>